<gene>
    <name evidence="1" type="ORF">ACFOWZ_42430</name>
</gene>
<organism evidence="1 2">
    <name type="scientific">Lentzea rhizosphaerae</name>
    <dbReference type="NCBI Taxonomy" id="2041025"/>
    <lineage>
        <taxon>Bacteria</taxon>
        <taxon>Bacillati</taxon>
        <taxon>Actinomycetota</taxon>
        <taxon>Actinomycetes</taxon>
        <taxon>Pseudonocardiales</taxon>
        <taxon>Pseudonocardiaceae</taxon>
        <taxon>Lentzea</taxon>
    </lineage>
</organism>
<name>A0ABV8C7U9_9PSEU</name>
<evidence type="ECO:0000313" key="2">
    <source>
        <dbReference type="Proteomes" id="UP001595690"/>
    </source>
</evidence>
<dbReference type="EMBL" id="JBHRZI010000046">
    <property type="protein sequence ID" value="MFC3898166.1"/>
    <property type="molecule type" value="Genomic_DNA"/>
</dbReference>
<comment type="caution">
    <text evidence="1">The sequence shown here is derived from an EMBL/GenBank/DDBJ whole genome shotgun (WGS) entry which is preliminary data.</text>
</comment>
<keyword evidence="2" id="KW-1185">Reference proteome</keyword>
<reference evidence="2" key="1">
    <citation type="journal article" date="2019" name="Int. J. Syst. Evol. Microbiol.">
        <title>The Global Catalogue of Microorganisms (GCM) 10K type strain sequencing project: providing services to taxonomists for standard genome sequencing and annotation.</title>
        <authorList>
            <consortium name="The Broad Institute Genomics Platform"/>
            <consortium name="The Broad Institute Genome Sequencing Center for Infectious Disease"/>
            <person name="Wu L."/>
            <person name="Ma J."/>
        </authorList>
    </citation>
    <scope>NUCLEOTIDE SEQUENCE [LARGE SCALE GENOMIC DNA]</scope>
    <source>
        <strain evidence="2">CGMCC 4.7405</strain>
    </source>
</reference>
<protein>
    <submittedName>
        <fullName evidence="1">Uncharacterized protein</fullName>
    </submittedName>
</protein>
<proteinExistence type="predicted"/>
<dbReference type="RefSeq" id="WP_382379644.1">
    <property type="nucleotide sequence ID" value="NZ_JBHRZI010000046.1"/>
</dbReference>
<evidence type="ECO:0000313" key="1">
    <source>
        <dbReference type="EMBL" id="MFC3898166.1"/>
    </source>
</evidence>
<accession>A0ABV8C7U9</accession>
<dbReference type="Proteomes" id="UP001595690">
    <property type="component" value="Unassembled WGS sequence"/>
</dbReference>
<sequence length="144" mass="16062">MALTANLEERETRHYTCDCCQAPIERVWNYVYRDDVPHAVYFANSYHHRDQPHETWIDVILGTWSGGVVDDHVTFGCRVGPVVGSPAPAATLVQACLDGSSGPVHGAVLSREVGLAHPRLPEFWEVVDFVLDNDPTVHRHLYAS</sequence>